<proteinExistence type="predicted"/>
<evidence type="ECO:0000313" key="2">
    <source>
        <dbReference type="EMBL" id="KAB7851023.1"/>
    </source>
</evidence>
<dbReference type="EMBL" id="VOKX01000007">
    <property type="protein sequence ID" value="KAB7851023.1"/>
    <property type="molecule type" value="Genomic_DNA"/>
</dbReference>
<gene>
    <name evidence="2" type="ORF">FRZ00_02480</name>
</gene>
<evidence type="ECO:0008006" key="4">
    <source>
        <dbReference type="Google" id="ProtNLM"/>
    </source>
</evidence>
<dbReference type="Proteomes" id="UP000327000">
    <property type="component" value="Unassembled WGS sequence"/>
</dbReference>
<evidence type="ECO:0000256" key="1">
    <source>
        <dbReference type="SAM" id="MobiDB-lite"/>
    </source>
</evidence>
<evidence type="ECO:0000313" key="3">
    <source>
        <dbReference type="Proteomes" id="UP000327000"/>
    </source>
</evidence>
<dbReference type="RefSeq" id="WP_004937373.1">
    <property type="nucleotide sequence ID" value="NZ_JBFADJ010000008.1"/>
</dbReference>
<feature type="compositionally biased region" description="Basic and acidic residues" evidence="1">
    <location>
        <begin position="59"/>
        <end position="70"/>
    </location>
</feature>
<name>A0A5N5WE15_STRMB</name>
<keyword evidence="3" id="KW-1185">Reference proteome</keyword>
<reference evidence="2 3" key="1">
    <citation type="journal article" date="2019" name="Microb. Cell Fact.">
        <title>Exploring novel herbicidin analogues by transcriptional regulator overexpression and MS/MS molecular networking.</title>
        <authorList>
            <person name="Shi Y."/>
            <person name="Gu R."/>
            <person name="Li Y."/>
            <person name="Wang X."/>
            <person name="Ren W."/>
            <person name="Li X."/>
            <person name="Wang L."/>
            <person name="Xie Y."/>
            <person name="Hong B."/>
        </authorList>
    </citation>
    <scope>NUCLEOTIDE SEQUENCE [LARGE SCALE GENOMIC DNA]</scope>
    <source>
        <strain evidence="2 3">US-43</strain>
    </source>
</reference>
<accession>A0A5N5WE15</accession>
<feature type="region of interest" description="Disordered" evidence="1">
    <location>
        <begin position="31"/>
        <end position="77"/>
    </location>
</feature>
<dbReference type="OrthoDB" id="3398488at2"/>
<feature type="compositionally biased region" description="Basic and acidic residues" evidence="1">
    <location>
        <begin position="35"/>
        <end position="48"/>
    </location>
</feature>
<organism evidence="2 3">
    <name type="scientific">Streptomyces mobaraensis</name>
    <name type="common">Streptoverticillium mobaraense</name>
    <dbReference type="NCBI Taxonomy" id="35621"/>
    <lineage>
        <taxon>Bacteria</taxon>
        <taxon>Bacillati</taxon>
        <taxon>Actinomycetota</taxon>
        <taxon>Actinomycetes</taxon>
        <taxon>Kitasatosporales</taxon>
        <taxon>Streptomycetaceae</taxon>
        <taxon>Streptomyces</taxon>
    </lineage>
</organism>
<dbReference type="AlphaFoldDB" id="A0A5N5WE15"/>
<comment type="caution">
    <text evidence="2">The sequence shown here is derived from an EMBL/GenBank/DDBJ whole genome shotgun (WGS) entry which is preliminary data.</text>
</comment>
<protein>
    <recommendedName>
        <fullName evidence="4">DUF5709 domain-containing protein</fullName>
    </recommendedName>
</protein>
<sequence length="77" mass="8298">MPVDPTNPDTFEDFDDTEAAVATEIGVEAPEADAAEQHADLAPARDEPLTAIDPGTANEADRAEQARVVELDEDDYR</sequence>